<feature type="domain" description="Sialidase" evidence="1">
    <location>
        <begin position="143"/>
        <end position="353"/>
    </location>
</feature>
<gene>
    <name evidence="2" type="ORF">ACFQ1E_06245</name>
</gene>
<dbReference type="PANTHER" id="PTHR38792">
    <property type="entry name" value="BNR/ASP-BOX REPEAT DOMAIN PROTEIN (AFU_ORTHOLOGUE AFUA_7G06430)-RELATED"/>
    <property type="match status" value="1"/>
</dbReference>
<evidence type="ECO:0000313" key="2">
    <source>
        <dbReference type="EMBL" id="MFD0945934.1"/>
    </source>
</evidence>
<dbReference type="Pfam" id="PF13088">
    <property type="entry name" value="BNR_2"/>
    <property type="match status" value="1"/>
</dbReference>
<sequence>MTKGFDRPRPADSAEHGIVYRNEGEFCGWPFYCGLWQTADGGFAAGFKRIPCDYGAYGDVDHNKLTRNMGKIWVIRSADGRSWDPESFVEIIDMNVQDEKDLPGGGAADWSGLPPLDFDSRDTLIMSGGLPRLFAPGGQAWMRASTDGGRTWRPAAILPRYELPALSGFGSSMYSTRADGIHLLGLNTMMPDSRSPRPLVYGSADGNNWYFLSFVTPEMPRSPYYPGGSPFAPAPHFYPRLIVLRDGRVISTLRYQRDPRNAIWTDVYESLDGGRTWDFLSRVNDWGSPGDIVELSDGRIVCVYGYRVPPAMGVRARVSEDGGRTWGSEIILRGDGGSWDLGYPRVIECAPGEILAIYYMNLASDPVQVNGGVRHIAWTRWRP</sequence>
<dbReference type="GO" id="GO:0016798">
    <property type="term" value="F:hydrolase activity, acting on glycosyl bonds"/>
    <property type="evidence" value="ECO:0007669"/>
    <property type="project" value="UniProtKB-KW"/>
</dbReference>
<name>A0ABW3H3N4_9SPHN</name>
<dbReference type="EMBL" id="JBHTJG010000002">
    <property type="protein sequence ID" value="MFD0945934.1"/>
    <property type="molecule type" value="Genomic_DNA"/>
</dbReference>
<dbReference type="SUPFAM" id="SSF50939">
    <property type="entry name" value="Sialidases"/>
    <property type="match status" value="1"/>
</dbReference>
<proteinExistence type="predicted"/>
<dbReference type="Proteomes" id="UP001596977">
    <property type="component" value="Unassembled WGS sequence"/>
</dbReference>
<dbReference type="EC" id="3.2.1.-" evidence="2"/>
<dbReference type="InterPro" id="IPR011040">
    <property type="entry name" value="Sialidase"/>
</dbReference>
<accession>A0ABW3H3N4</accession>
<dbReference type="RefSeq" id="WP_264943265.1">
    <property type="nucleotide sequence ID" value="NZ_JAPDRA010000002.1"/>
</dbReference>
<dbReference type="PANTHER" id="PTHR38792:SF3">
    <property type="entry name" value="BNR_ASP-BOX REPEAT DOMAIN PROTEIN (AFU_ORTHOLOGUE AFUA_7G06430)-RELATED"/>
    <property type="match status" value="1"/>
</dbReference>
<dbReference type="InterPro" id="IPR036278">
    <property type="entry name" value="Sialidase_sf"/>
</dbReference>
<organism evidence="2 3">
    <name type="scientific">Sphingomonas canadensis</name>
    <dbReference type="NCBI Taxonomy" id="1219257"/>
    <lineage>
        <taxon>Bacteria</taxon>
        <taxon>Pseudomonadati</taxon>
        <taxon>Pseudomonadota</taxon>
        <taxon>Alphaproteobacteria</taxon>
        <taxon>Sphingomonadales</taxon>
        <taxon>Sphingomonadaceae</taxon>
        <taxon>Sphingomonas</taxon>
    </lineage>
</organism>
<keyword evidence="2" id="KW-0378">Hydrolase</keyword>
<evidence type="ECO:0000259" key="1">
    <source>
        <dbReference type="Pfam" id="PF13088"/>
    </source>
</evidence>
<keyword evidence="3" id="KW-1185">Reference proteome</keyword>
<evidence type="ECO:0000313" key="3">
    <source>
        <dbReference type="Proteomes" id="UP001596977"/>
    </source>
</evidence>
<dbReference type="Gene3D" id="2.120.10.10">
    <property type="match status" value="1"/>
</dbReference>
<protein>
    <submittedName>
        <fullName evidence="2">Sialidase family protein</fullName>
        <ecNumber evidence="2">3.2.1.-</ecNumber>
    </submittedName>
</protein>
<reference evidence="3" key="1">
    <citation type="journal article" date="2019" name="Int. J. Syst. Evol. Microbiol.">
        <title>The Global Catalogue of Microorganisms (GCM) 10K type strain sequencing project: providing services to taxonomists for standard genome sequencing and annotation.</title>
        <authorList>
            <consortium name="The Broad Institute Genomics Platform"/>
            <consortium name="The Broad Institute Genome Sequencing Center for Infectious Disease"/>
            <person name="Wu L."/>
            <person name="Ma J."/>
        </authorList>
    </citation>
    <scope>NUCLEOTIDE SEQUENCE [LARGE SCALE GENOMIC DNA]</scope>
    <source>
        <strain evidence="3">CCUG 62982</strain>
    </source>
</reference>
<dbReference type="CDD" id="cd15482">
    <property type="entry name" value="Sialidase_non-viral"/>
    <property type="match status" value="1"/>
</dbReference>
<keyword evidence="2" id="KW-0326">Glycosidase</keyword>
<comment type="caution">
    <text evidence="2">The sequence shown here is derived from an EMBL/GenBank/DDBJ whole genome shotgun (WGS) entry which is preliminary data.</text>
</comment>